<feature type="domain" description="PPIase cyclophilin-type" evidence="5">
    <location>
        <begin position="65"/>
        <end position="251"/>
    </location>
</feature>
<evidence type="ECO:0000256" key="1">
    <source>
        <dbReference type="ARBA" id="ARBA00007365"/>
    </source>
</evidence>
<dbReference type="GO" id="GO:0006457">
    <property type="term" value="P:protein folding"/>
    <property type="evidence" value="ECO:0007669"/>
    <property type="project" value="InterPro"/>
</dbReference>
<dbReference type="CDD" id="cd00317">
    <property type="entry name" value="cyclophilin"/>
    <property type="match status" value="1"/>
</dbReference>
<evidence type="ECO:0000256" key="4">
    <source>
        <dbReference type="ARBA" id="ARBA00023235"/>
    </source>
</evidence>
<name>A0A328AYE5_9CAUL</name>
<dbReference type="PANTHER" id="PTHR45625:SF4">
    <property type="entry name" value="PEPTIDYLPROLYL ISOMERASE DOMAIN AND WD REPEAT-CONTAINING PROTEIN 1"/>
    <property type="match status" value="1"/>
</dbReference>
<evidence type="ECO:0000259" key="5">
    <source>
        <dbReference type="PROSITE" id="PS50072"/>
    </source>
</evidence>
<evidence type="ECO:0000313" key="6">
    <source>
        <dbReference type="EMBL" id="RAK58716.1"/>
    </source>
</evidence>
<dbReference type="InterPro" id="IPR029000">
    <property type="entry name" value="Cyclophilin-like_dom_sf"/>
</dbReference>
<comment type="similarity">
    <text evidence="1">Belongs to the cyclophilin-type PPIase family.</text>
</comment>
<dbReference type="InterPro" id="IPR020892">
    <property type="entry name" value="Cyclophilin-type_PPIase_CS"/>
</dbReference>
<dbReference type="InterPro" id="IPR044666">
    <property type="entry name" value="Cyclophilin_A-like"/>
</dbReference>
<comment type="caution">
    <text evidence="6">The sequence shown here is derived from an EMBL/GenBank/DDBJ whole genome shotgun (WGS) entry which is preliminary data.</text>
</comment>
<dbReference type="PROSITE" id="PS00170">
    <property type="entry name" value="CSA_PPIASE_1"/>
    <property type="match status" value="1"/>
</dbReference>
<dbReference type="PANTHER" id="PTHR45625">
    <property type="entry name" value="PEPTIDYL-PROLYL CIS-TRANS ISOMERASE-RELATED"/>
    <property type="match status" value="1"/>
</dbReference>
<accession>A0A328AYE5</accession>
<dbReference type="OrthoDB" id="9807797at2"/>
<dbReference type="EC" id="5.2.1.8" evidence="2"/>
<evidence type="ECO:0000256" key="3">
    <source>
        <dbReference type="ARBA" id="ARBA00023110"/>
    </source>
</evidence>
<gene>
    <name evidence="6" type="ORF">DJ021_02315</name>
</gene>
<dbReference type="AlphaFoldDB" id="A0A328AYE5"/>
<dbReference type="Proteomes" id="UP000249842">
    <property type="component" value="Unassembled WGS sequence"/>
</dbReference>
<dbReference type="SUPFAM" id="SSF50891">
    <property type="entry name" value="Cyclophilin-like"/>
    <property type="match status" value="1"/>
</dbReference>
<keyword evidence="4 6" id="KW-0413">Isomerase</keyword>
<evidence type="ECO:0000313" key="7">
    <source>
        <dbReference type="Proteomes" id="UP000249842"/>
    </source>
</evidence>
<protein>
    <recommendedName>
        <fullName evidence="2">peptidylprolyl isomerase</fullName>
        <ecNumber evidence="2">5.2.1.8</ecNumber>
    </recommendedName>
</protein>
<dbReference type="EMBL" id="QFYP01000001">
    <property type="protein sequence ID" value="RAK58716.1"/>
    <property type="molecule type" value="Genomic_DNA"/>
</dbReference>
<keyword evidence="7" id="KW-1185">Reference proteome</keyword>
<dbReference type="GO" id="GO:0003755">
    <property type="term" value="F:peptidyl-prolyl cis-trans isomerase activity"/>
    <property type="evidence" value="ECO:0007669"/>
    <property type="project" value="UniProtKB-KW"/>
</dbReference>
<sequence>MRRPGAAQALARPVGFGSVGPMIRKAALLPLLAVAVALAGGAAAPAGDWRPLDPENTLVVETSKGRIVVEMRPEFAPQAVARVKLLAREKVYDGLLFHRVIDGFVDQTGNPNNRDGGASAHPDLPAEFSFKLAPGAAVVAVERSDGVEGFVGATPFAGVSRAETARAGDGGLRAWGAYCAGVVGMGRQADPGSANSEIFFMRGPARRLDHEYAVWGRVVQGQAVVRAIRTGEPPADPDRMLRVAVAADLPAAARPRLEVLDTRGPAFRARLAALKRREGAAFSVCDVPIPVRAR</sequence>
<dbReference type="Pfam" id="PF00160">
    <property type="entry name" value="Pro_isomerase"/>
    <property type="match status" value="1"/>
</dbReference>
<reference evidence="7" key="1">
    <citation type="submission" date="2018-05" db="EMBL/GenBank/DDBJ databases">
        <authorList>
            <person name="Li X."/>
        </authorList>
    </citation>
    <scope>NUCLEOTIDE SEQUENCE [LARGE SCALE GENOMIC DNA]</scope>
    <source>
        <strain evidence="7">HKS-05</strain>
    </source>
</reference>
<evidence type="ECO:0000256" key="2">
    <source>
        <dbReference type="ARBA" id="ARBA00013194"/>
    </source>
</evidence>
<proteinExistence type="inferred from homology"/>
<dbReference type="PROSITE" id="PS50072">
    <property type="entry name" value="CSA_PPIASE_2"/>
    <property type="match status" value="1"/>
</dbReference>
<dbReference type="Gene3D" id="2.40.100.10">
    <property type="entry name" value="Cyclophilin-like"/>
    <property type="match status" value="1"/>
</dbReference>
<keyword evidence="3" id="KW-0697">Rotamase</keyword>
<organism evidence="6 7">
    <name type="scientific">Phenylobacterium hankyongense</name>
    <dbReference type="NCBI Taxonomy" id="1813876"/>
    <lineage>
        <taxon>Bacteria</taxon>
        <taxon>Pseudomonadati</taxon>
        <taxon>Pseudomonadota</taxon>
        <taxon>Alphaproteobacteria</taxon>
        <taxon>Caulobacterales</taxon>
        <taxon>Caulobacteraceae</taxon>
        <taxon>Phenylobacterium</taxon>
    </lineage>
</organism>
<dbReference type="InterPro" id="IPR002130">
    <property type="entry name" value="Cyclophilin-type_PPIase_dom"/>
</dbReference>